<dbReference type="GO" id="GO:0072686">
    <property type="term" value="C:mitotic spindle"/>
    <property type="evidence" value="ECO:0007669"/>
    <property type="project" value="InterPro"/>
</dbReference>
<feature type="compositionally biased region" description="Low complexity" evidence="19">
    <location>
        <begin position="228"/>
        <end position="239"/>
    </location>
</feature>
<evidence type="ECO:0000256" key="6">
    <source>
        <dbReference type="ARBA" id="ARBA00022490"/>
    </source>
</evidence>
<evidence type="ECO:0000256" key="2">
    <source>
        <dbReference type="ARBA" id="ARBA00004186"/>
    </source>
</evidence>
<dbReference type="GO" id="GO:0000278">
    <property type="term" value="P:mitotic cell cycle"/>
    <property type="evidence" value="ECO:0007669"/>
    <property type="project" value="InterPro"/>
</dbReference>
<feature type="compositionally biased region" description="Polar residues" evidence="19">
    <location>
        <begin position="1"/>
        <end position="10"/>
    </location>
</feature>
<dbReference type="Pfam" id="PF08651">
    <property type="entry name" value="DASH_Duo1"/>
    <property type="match status" value="1"/>
</dbReference>
<accession>A0AA38SEL7</accession>
<evidence type="ECO:0000256" key="4">
    <source>
        <dbReference type="ARBA" id="ARBA00005366"/>
    </source>
</evidence>
<dbReference type="GO" id="GO:0051301">
    <property type="term" value="P:cell division"/>
    <property type="evidence" value="ECO:0007669"/>
    <property type="project" value="UniProtKB-KW"/>
</dbReference>
<evidence type="ECO:0000256" key="11">
    <source>
        <dbReference type="ARBA" id="ARBA00022838"/>
    </source>
</evidence>
<keyword evidence="16" id="KW-0137">Centromere</keyword>
<dbReference type="InterPro" id="IPR013960">
    <property type="entry name" value="DASH_Duo1"/>
</dbReference>
<keyword evidence="10" id="KW-0159">Chromosome partition</keyword>
<sequence length="246" mass="26418">MDSSILSDVSSDPFASPSSTTPKRPKSTSSQPQEPDAPKTPSGNPHTRFDAEEAREAALRRELEGVRNINTVIENVIATLDRAKGNMGTVSQTVTNASTLLNTWTRILSQTEHNQRLIQNPNWKGATADMAEVEAEERARQAAAERRALEEERRREEVRRRAEEEEMRRAAVATAAPATRGGTRGRARGRGLSSGYGRGGYSSGYGQSSGYGSSDNTASSIGSGRGTSANRRGLGSSRAGRGRAAR</sequence>
<evidence type="ECO:0000256" key="8">
    <source>
        <dbReference type="ARBA" id="ARBA00022701"/>
    </source>
</evidence>
<evidence type="ECO:0000256" key="17">
    <source>
        <dbReference type="ARBA" id="ARBA00044152"/>
    </source>
</evidence>
<keyword evidence="5" id="KW-0158">Chromosome</keyword>
<keyword evidence="11" id="KW-0995">Kinetochore</keyword>
<keyword evidence="9" id="KW-0498">Mitosis</keyword>
<dbReference type="AlphaFoldDB" id="A0AA38SEL7"/>
<evidence type="ECO:0000256" key="1">
    <source>
        <dbReference type="ARBA" id="ARBA00004123"/>
    </source>
</evidence>
<evidence type="ECO:0000256" key="13">
    <source>
        <dbReference type="ARBA" id="ARBA00023212"/>
    </source>
</evidence>
<comment type="similarity">
    <text evidence="4">Belongs to the DASH complex DUO1 family.</text>
</comment>
<evidence type="ECO:0000256" key="9">
    <source>
        <dbReference type="ARBA" id="ARBA00022776"/>
    </source>
</evidence>
<evidence type="ECO:0000256" key="3">
    <source>
        <dbReference type="ARBA" id="ARBA00004629"/>
    </source>
</evidence>
<keyword evidence="8" id="KW-0493">Microtubule</keyword>
<proteinExistence type="inferred from homology"/>
<keyword evidence="6" id="KW-0963">Cytoplasm</keyword>
<keyword evidence="21" id="KW-1185">Reference proteome</keyword>
<evidence type="ECO:0000256" key="14">
    <source>
        <dbReference type="ARBA" id="ARBA00023242"/>
    </source>
</evidence>
<evidence type="ECO:0000256" key="5">
    <source>
        <dbReference type="ARBA" id="ARBA00022454"/>
    </source>
</evidence>
<feature type="compositionally biased region" description="Gly residues" evidence="19">
    <location>
        <begin position="192"/>
        <end position="209"/>
    </location>
</feature>
<keyword evidence="7" id="KW-0132">Cell division</keyword>
<dbReference type="PANTHER" id="PTHR28216">
    <property type="entry name" value="DASH COMPLEX SUBUNIT DUO1"/>
    <property type="match status" value="1"/>
</dbReference>
<evidence type="ECO:0000256" key="16">
    <source>
        <dbReference type="ARBA" id="ARBA00023328"/>
    </source>
</evidence>
<dbReference type="PANTHER" id="PTHR28216:SF1">
    <property type="entry name" value="DASH COMPLEX SUBUNIT DUO1"/>
    <property type="match status" value="1"/>
</dbReference>
<evidence type="ECO:0000256" key="10">
    <source>
        <dbReference type="ARBA" id="ARBA00022829"/>
    </source>
</evidence>
<evidence type="ECO:0000256" key="7">
    <source>
        <dbReference type="ARBA" id="ARBA00022618"/>
    </source>
</evidence>
<dbReference type="GO" id="GO:0042729">
    <property type="term" value="C:DASH complex"/>
    <property type="evidence" value="ECO:0007669"/>
    <property type="project" value="InterPro"/>
</dbReference>
<feature type="region of interest" description="Disordered" evidence="19">
    <location>
        <begin position="1"/>
        <end position="48"/>
    </location>
</feature>
<evidence type="ECO:0000256" key="15">
    <source>
        <dbReference type="ARBA" id="ARBA00023306"/>
    </source>
</evidence>
<keyword evidence="13" id="KW-0206">Cytoskeleton</keyword>
<evidence type="ECO:0000256" key="18">
    <source>
        <dbReference type="ARBA" id="ARBA00044358"/>
    </source>
</evidence>
<feature type="compositionally biased region" description="Low complexity" evidence="19">
    <location>
        <begin position="16"/>
        <end position="30"/>
    </location>
</feature>
<evidence type="ECO:0000313" key="20">
    <source>
        <dbReference type="EMBL" id="KAJ9165685.1"/>
    </source>
</evidence>
<dbReference type="GO" id="GO:0005874">
    <property type="term" value="C:microtubule"/>
    <property type="evidence" value="ECO:0007669"/>
    <property type="project" value="UniProtKB-KW"/>
</dbReference>
<dbReference type="EMBL" id="JANBVN010000002">
    <property type="protein sequence ID" value="KAJ9165685.1"/>
    <property type="molecule type" value="Genomic_DNA"/>
</dbReference>
<reference evidence="20" key="1">
    <citation type="submission" date="2022-07" db="EMBL/GenBank/DDBJ databases">
        <title>Fungi with potential for degradation of polypropylene.</title>
        <authorList>
            <person name="Gostincar C."/>
        </authorList>
    </citation>
    <scope>NUCLEOTIDE SEQUENCE</scope>
    <source>
        <strain evidence="20">EXF-13287</strain>
    </source>
</reference>
<feature type="compositionally biased region" description="Low complexity" evidence="19">
    <location>
        <begin position="170"/>
        <end position="181"/>
    </location>
</feature>
<gene>
    <name evidence="20" type="ORF">NKR19_g219</name>
</gene>
<dbReference type="GO" id="GO:0007059">
    <property type="term" value="P:chromosome segregation"/>
    <property type="evidence" value="ECO:0007669"/>
    <property type="project" value="UniProtKB-KW"/>
</dbReference>
<name>A0AA38SEL7_9PEZI</name>
<keyword evidence="12" id="KW-0175">Coiled coil</keyword>
<evidence type="ECO:0000256" key="12">
    <source>
        <dbReference type="ARBA" id="ARBA00023054"/>
    </source>
</evidence>
<evidence type="ECO:0000313" key="21">
    <source>
        <dbReference type="Proteomes" id="UP001174691"/>
    </source>
</evidence>
<feature type="compositionally biased region" description="Basic and acidic residues" evidence="19">
    <location>
        <begin position="142"/>
        <end position="169"/>
    </location>
</feature>
<keyword evidence="15" id="KW-0131">Cell cycle</keyword>
<comment type="subcellular location">
    <subcellularLocation>
        <location evidence="3">Chromosome</location>
        <location evidence="3">Centromere</location>
        <location evidence="3">Kinetochore</location>
    </subcellularLocation>
    <subcellularLocation>
        <location evidence="2">Cytoplasm</location>
        <location evidence="2">Cytoskeleton</location>
        <location evidence="2">Spindle</location>
    </subcellularLocation>
    <subcellularLocation>
        <location evidence="1">Nucleus</location>
    </subcellularLocation>
</comment>
<protein>
    <recommendedName>
        <fullName evidence="17">DASH complex subunit DUO1</fullName>
    </recommendedName>
    <alternativeName>
        <fullName evidence="18">Outer kinetochore protein DUO1</fullName>
    </alternativeName>
</protein>
<organism evidence="20 21">
    <name type="scientific">Coniochaeta hoffmannii</name>
    <dbReference type="NCBI Taxonomy" id="91930"/>
    <lineage>
        <taxon>Eukaryota</taxon>
        <taxon>Fungi</taxon>
        <taxon>Dikarya</taxon>
        <taxon>Ascomycota</taxon>
        <taxon>Pezizomycotina</taxon>
        <taxon>Sordariomycetes</taxon>
        <taxon>Sordariomycetidae</taxon>
        <taxon>Coniochaetales</taxon>
        <taxon>Coniochaetaceae</taxon>
        <taxon>Coniochaeta</taxon>
    </lineage>
</organism>
<evidence type="ECO:0000256" key="19">
    <source>
        <dbReference type="SAM" id="MobiDB-lite"/>
    </source>
</evidence>
<feature type="region of interest" description="Disordered" evidence="19">
    <location>
        <begin position="142"/>
        <end position="246"/>
    </location>
</feature>
<dbReference type="Proteomes" id="UP001174691">
    <property type="component" value="Unassembled WGS sequence"/>
</dbReference>
<comment type="caution">
    <text evidence="20">The sequence shown here is derived from an EMBL/GenBank/DDBJ whole genome shotgun (WGS) entry which is preliminary data.</text>
</comment>
<keyword evidence="14" id="KW-0539">Nucleus</keyword>